<gene>
    <name evidence="2" type="ORF">FTUN_1037</name>
</gene>
<evidence type="ECO:0000313" key="2">
    <source>
        <dbReference type="EMBL" id="QJW93530.1"/>
    </source>
</evidence>
<name>A0A6M5YJK9_9BACT</name>
<dbReference type="KEGG" id="ftj:FTUN_1037"/>
<dbReference type="RefSeq" id="WP_171469701.1">
    <property type="nucleotide sequence ID" value="NZ_CP053452.2"/>
</dbReference>
<dbReference type="PANTHER" id="PTHR37947:SF1">
    <property type="entry name" value="BLL2462 PROTEIN"/>
    <property type="match status" value="1"/>
</dbReference>
<dbReference type="SUPFAM" id="SSF53300">
    <property type="entry name" value="vWA-like"/>
    <property type="match status" value="1"/>
</dbReference>
<feature type="transmembrane region" description="Helical" evidence="1">
    <location>
        <begin position="69"/>
        <end position="90"/>
    </location>
</feature>
<sequence>MNEPTTTKKTEFVFRRLSDSFDQFTGDLWGAVPLWLLALVVLLIVARVVYRSANPASRAAGSRDAGAYWLKTAMWLSLLALVGWVLVAFYTRDAEPAKGAAEAVTALGPANVASWYTFTIGLFVLGCVFVALMYVKDTKSVRWYWAAPLALLRMTVYAILCFVFLLPARQAWEETNRQSRVVVLLDITPSVTDETDELTAKGGKGKKRIDVIIDFLTDSDVAFIKNLLDKNPVAVYAFGTRLDESAELIDRGAPGWSRAEWQAFAKYDFRPHVLRGLSDEGKEELKKRSEWEAPNAGSSDWAASLAARREDPELQTAFGLSAPADADRLRKNLERLDKRIEVARTILAGTNVPDSVADAVNRESANMVQGIIVFSDGRSNLGTDSGYTALRDRAGREKIPIFTVGVGEDRQTAAVSITDVQAPDSAPIDEAWKVIVEANGVNLANKEVEVELHLFKPGSDIKLLDLDGRPKGDHKLTEKLVFAPGDPPHGQTEFVIDPAKLPEHLTTESKDAAIKKRVLLEGKWAAVAVIAKHPEEVFADPFHVLARPDINVVQQKLRVLLVAGAPSREFSFLRTLLVREVQDKRAALTTFVQNEAGTSGKLTPEQDETVLLRFPDRFDLGNKKVDPAEKPYNLNEYDVILAFDADWTELSQQQCEDLGRWVREGGGGLIYVAGPINTFQLARVEPNSRLTPLLDALPVVPADIVAQRIKAIPKTPRRLYLHPERILGSDLLKLDDKVADDPKAGWERFFTDREKYAPDPDSKKEQNPERGFFSCYPVQALKPGSAVLADFVDVGDAAETVLQPWIVTNNPSAAYRTAFLASGELHKMRAFEPSEGTGREFFERFWMKMIKYMASKRNVKAPRGRVLVSREAISGTPLRVQARVLNENAKPFEPGRGLDPKFKIVREAPNGEPRAFGPWDLTPKQSAAGAFDGYYAGQVLLDPKLYPPGDYIYRVVVDVPESSGETLTGEFRIRRSNPETDNTKPDYAALLRMASDFDKDLRARVPDKVQLDLEKVLPKEAGMPRLAFKITDREALKLIPECMQTKTENRQNRGPVEDLWDKGVTFPTYDEELSPEARKYLVSWWSGQRLSVVLLAVVFLLSVEWLGRKLLRLA</sequence>
<dbReference type="InterPro" id="IPR036465">
    <property type="entry name" value="vWFA_dom_sf"/>
</dbReference>
<accession>A0A6M5YJK9</accession>
<dbReference type="Proteomes" id="UP000503447">
    <property type="component" value="Chromosome"/>
</dbReference>
<organism evidence="2 3">
    <name type="scientific">Frigoriglobus tundricola</name>
    <dbReference type="NCBI Taxonomy" id="2774151"/>
    <lineage>
        <taxon>Bacteria</taxon>
        <taxon>Pseudomonadati</taxon>
        <taxon>Planctomycetota</taxon>
        <taxon>Planctomycetia</taxon>
        <taxon>Gemmatales</taxon>
        <taxon>Gemmataceae</taxon>
        <taxon>Frigoriglobus</taxon>
    </lineage>
</organism>
<keyword evidence="1" id="KW-1133">Transmembrane helix</keyword>
<reference evidence="3" key="1">
    <citation type="submission" date="2020-05" db="EMBL/GenBank/DDBJ databases">
        <title>Frigoriglobus tundricola gen. nov., sp. nov., a psychrotolerant cellulolytic planctomycete of the family Gemmataceae with two divergent copies of 16S rRNA gene.</title>
        <authorList>
            <person name="Kulichevskaya I.S."/>
            <person name="Ivanova A.A."/>
            <person name="Naumoff D.G."/>
            <person name="Beletsky A.V."/>
            <person name="Rijpstra W.I.C."/>
            <person name="Sinninghe Damste J.S."/>
            <person name="Mardanov A.V."/>
            <person name="Ravin N.V."/>
            <person name="Dedysh S.N."/>
        </authorList>
    </citation>
    <scope>NUCLEOTIDE SEQUENCE [LARGE SCALE GENOMIC DNA]</scope>
    <source>
        <strain evidence="3">PL17</strain>
    </source>
</reference>
<dbReference type="InterPro" id="IPR029062">
    <property type="entry name" value="Class_I_gatase-like"/>
</dbReference>
<dbReference type="SUPFAM" id="SSF52317">
    <property type="entry name" value="Class I glutamine amidotransferase-like"/>
    <property type="match status" value="1"/>
</dbReference>
<evidence type="ECO:0000256" key="1">
    <source>
        <dbReference type="SAM" id="Phobius"/>
    </source>
</evidence>
<evidence type="ECO:0000313" key="3">
    <source>
        <dbReference type="Proteomes" id="UP000503447"/>
    </source>
</evidence>
<keyword evidence="3" id="KW-1185">Reference proteome</keyword>
<keyword evidence="1" id="KW-0812">Transmembrane</keyword>
<dbReference type="EMBL" id="CP053452">
    <property type="protein sequence ID" value="QJW93530.1"/>
    <property type="molecule type" value="Genomic_DNA"/>
</dbReference>
<dbReference type="Gene3D" id="3.40.50.880">
    <property type="match status" value="1"/>
</dbReference>
<keyword evidence="1" id="KW-0472">Membrane</keyword>
<evidence type="ECO:0008006" key="4">
    <source>
        <dbReference type="Google" id="ProtNLM"/>
    </source>
</evidence>
<protein>
    <recommendedName>
        <fullName evidence="4">VWFA domain-containing protein</fullName>
    </recommendedName>
</protein>
<feature type="transmembrane region" description="Helical" evidence="1">
    <location>
        <begin position="147"/>
        <end position="168"/>
    </location>
</feature>
<feature type="transmembrane region" description="Helical" evidence="1">
    <location>
        <begin position="115"/>
        <end position="135"/>
    </location>
</feature>
<feature type="transmembrane region" description="Helical" evidence="1">
    <location>
        <begin position="28"/>
        <end position="49"/>
    </location>
</feature>
<dbReference type="PANTHER" id="PTHR37947">
    <property type="entry name" value="BLL2462 PROTEIN"/>
    <property type="match status" value="1"/>
</dbReference>
<proteinExistence type="predicted"/>
<dbReference type="AlphaFoldDB" id="A0A6M5YJK9"/>
<dbReference type="Gene3D" id="3.40.50.410">
    <property type="entry name" value="von Willebrand factor, type A domain"/>
    <property type="match status" value="1"/>
</dbReference>